<comment type="caution">
    <text evidence="1">The sequence shown here is derived from an EMBL/GenBank/DDBJ whole genome shotgun (WGS) entry which is preliminary data.</text>
</comment>
<protein>
    <submittedName>
        <fullName evidence="1">Uncharacterized protein</fullName>
    </submittedName>
</protein>
<dbReference type="SUPFAM" id="SSF46785">
    <property type="entry name" value="Winged helix' DNA-binding domain"/>
    <property type="match status" value="1"/>
</dbReference>
<accession>A0A497JJ45</accession>
<dbReference type="Proteomes" id="UP000278031">
    <property type="component" value="Unassembled WGS sequence"/>
</dbReference>
<gene>
    <name evidence="1" type="ORF">DRO04_01095</name>
</gene>
<evidence type="ECO:0000313" key="2">
    <source>
        <dbReference type="Proteomes" id="UP000278031"/>
    </source>
</evidence>
<dbReference type="AlphaFoldDB" id="A0A497JJ45"/>
<reference evidence="1 2" key="1">
    <citation type="submission" date="2018-06" db="EMBL/GenBank/DDBJ databases">
        <title>Extensive metabolic versatility and redundancy in microbially diverse, dynamic hydrothermal sediments.</title>
        <authorList>
            <person name="Dombrowski N."/>
            <person name="Teske A."/>
            <person name="Baker B.J."/>
        </authorList>
    </citation>
    <scope>NUCLEOTIDE SEQUENCE [LARGE SCALE GENOMIC DNA]</scope>
    <source>
        <strain evidence="1">B51_G17</strain>
    </source>
</reference>
<sequence length="86" mass="10151">MPKSKKAETKRKKMVIQTVYDKILDYIRKHRLVKGNELKKALNLSSKNFHKYIEVLEAADLIEVDYPPVGDVKLKIKEGRVTWLRR</sequence>
<proteinExistence type="predicted"/>
<organism evidence="1 2">
    <name type="scientific">Candidatus Iainarchaeum sp</name>
    <dbReference type="NCBI Taxonomy" id="3101447"/>
    <lineage>
        <taxon>Archaea</taxon>
        <taxon>Candidatus Iainarchaeota</taxon>
        <taxon>Candidatus Iainarchaeia</taxon>
        <taxon>Candidatus Iainarchaeales</taxon>
        <taxon>Candidatus Iainarchaeaceae</taxon>
        <taxon>Candidatus Iainarchaeum</taxon>
    </lineage>
</organism>
<evidence type="ECO:0000313" key="1">
    <source>
        <dbReference type="EMBL" id="RLG70815.1"/>
    </source>
</evidence>
<dbReference type="InterPro" id="IPR036388">
    <property type="entry name" value="WH-like_DNA-bd_sf"/>
</dbReference>
<dbReference type="InterPro" id="IPR036390">
    <property type="entry name" value="WH_DNA-bd_sf"/>
</dbReference>
<dbReference type="EMBL" id="QMWP01000030">
    <property type="protein sequence ID" value="RLG70815.1"/>
    <property type="molecule type" value="Genomic_DNA"/>
</dbReference>
<name>A0A497JJ45_9ARCH</name>
<dbReference type="Gene3D" id="1.10.10.10">
    <property type="entry name" value="Winged helix-like DNA-binding domain superfamily/Winged helix DNA-binding domain"/>
    <property type="match status" value="1"/>
</dbReference>